<dbReference type="OrthoDB" id="2112800at2"/>
<feature type="domain" description="Anti-sigma-28 factor FlgM C-terminal" evidence="7">
    <location>
        <begin position="31"/>
        <end position="83"/>
    </location>
</feature>
<keyword evidence="6" id="KW-0804">Transcription</keyword>
<dbReference type="InterPro" id="IPR035890">
    <property type="entry name" value="Anti-sigma-28_factor_FlgM_sf"/>
</dbReference>
<accession>A0A1V4SNG6</accession>
<dbReference type="GO" id="GO:0044781">
    <property type="term" value="P:bacterial-type flagellum organization"/>
    <property type="evidence" value="ECO:0007669"/>
    <property type="project" value="UniProtKB-KW"/>
</dbReference>
<evidence type="ECO:0000313" key="9">
    <source>
        <dbReference type="Proteomes" id="UP000191448"/>
    </source>
</evidence>
<dbReference type="Pfam" id="PF04316">
    <property type="entry name" value="FlgM"/>
    <property type="match status" value="1"/>
</dbReference>
<organism evidence="8 9">
    <name type="scientific">Clostridium thermobutyricum DSM 4928</name>
    <dbReference type="NCBI Taxonomy" id="1121339"/>
    <lineage>
        <taxon>Bacteria</taxon>
        <taxon>Bacillati</taxon>
        <taxon>Bacillota</taxon>
        <taxon>Clostridia</taxon>
        <taxon>Eubacteriales</taxon>
        <taxon>Clostridiaceae</taxon>
        <taxon>Clostridium</taxon>
    </lineage>
</organism>
<comment type="caution">
    <text evidence="8">The sequence shown here is derived from an EMBL/GenBank/DDBJ whole genome shotgun (WGS) entry which is preliminary data.</text>
</comment>
<gene>
    <name evidence="8" type="ORF">CLTHE_31070</name>
</gene>
<keyword evidence="4" id="KW-1005">Bacterial flagellum biogenesis</keyword>
<dbReference type="SUPFAM" id="SSF101498">
    <property type="entry name" value="Anti-sigma factor FlgM"/>
    <property type="match status" value="1"/>
</dbReference>
<evidence type="ECO:0000259" key="7">
    <source>
        <dbReference type="Pfam" id="PF04316"/>
    </source>
</evidence>
<comment type="similarity">
    <text evidence="1">Belongs to the FlgM family.</text>
</comment>
<keyword evidence="3" id="KW-0678">Repressor</keyword>
<dbReference type="NCBIfam" id="TIGR03824">
    <property type="entry name" value="FlgM_jcvi"/>
    <property type="match status" value="1"/>
</dbReference>
<dbReference type="Gene3D" id="6.10.140.30">
    <property type="entry name" value="Anti-sigma-28 factor FlgM"/>
    <property type="match status" value="1"/>
</dbReference>
<proteinExistence type="inferred from homology"/>
<evidence type="ECO:0000256" key="2">
    <source>
        <dbReference type="ARBA" id="ARBA00017823"/>
    </source>
</evidence>
<dbReference type="InterPro" id="IPR031316">
    <property type="entry name" value="FlgM_C"/>
</dbReference>
<name>A0A1V4SNG6_9CLOT</name>
<evidence type="ECO:0000256" key="5">
    <source>
        <dbReference type="ARBA" id="ARBA00023015"/>
    </source>
</evidence>
<evidence type="ECO:0000256" key="4">
    <source>
        <dbReference type="ARBA" id="ARBA00022795"/>
    </source>
</evidence>
<evidence type="ECO:0000313" key="8">
    <source>
        <dbReference type="EMBL" id="OPX45343.1"/>
    </source>
</evidence>
<dbReference type="EMBL" id="LTAY01000103">
    <property type="protein sequence ID" value="OPX45343.1"/>
    <property type="molecule type" value="Genomic_DNA"/>
</dbReference>
<dbReference type="AlphaFoldDB" id="A0A1V4SNG6"/>
<evidence type="ECO:0000256" key="3">
    <source>
        <dbReference type="ARBA" id="ARBA00022491"/>
    </source>
</evidence>
<evidence type="ECO:0000256" key="1">
    <source>
        <dbReference type="ARBA" id="ARBA00005322"/>
    </source>
</evidence>
<protein>
    <recommendedName>
        <fullName evidence="2">Negative regulator of flagellin synthesis</fullName>
    </recommendedName>
</protein>
<sequence>MKVNGVNNNIRIYSVNKLHVKNKINKTFSKDKIEISSLGKALNEYSINYNEVDREKKVAEIKEKIESGTYKVNSRKLTKKILKYMGDKGYEN</sequence>
<keyword evidence="5" id="KW-0805">Transcription regulation</keyword>
<dbReference type="GO" id="GO:0045892">
    <property type="term" value="P:negative regulation of DNA-templated transcription"/>
    <property type="evidence" value="ECO:0007669"/>
    <property type="project" value="InterPro"/>
</dbReference>
<dbReference type="Proteomes" id="UP000191448">
    <property type="component" value="Unassembled WGS sequence"/>
</dbReference>
<evidence type="ECO:0000256" key="6">
    <source>
        <dbReference type="ARBA" id="ARBA00023163"/>
    </source>
</evidence>
<dbReference type="RefSeq" id="WP_080024193.1">
    <property type="nucleotide sequence ID" value="NZ_LTAY01000103.1"/>
</dbReference>
<dbReference type="InterPro" id="IPR007412">
    <property type="entry name" value="FlgM"/>
</dbReference>
<reference evidence="8 9" key="1">
    <citation type="submission" date="2016-02" db="EMBL/GenBank/DDBJ databases">
        <title>Genome sequence of Clostridium thermobutyricum DSM 4928.</title>
        <authorList>
            <person name="Poehlein A."/>
            <person name="Daniel R."/>
        </authorList>
    </citation>
    <scope>NUCLEOTIDE SEQUENCE [LARGE SCALE GENOMIC DNA]</scope>
    <source>
        <strain evidence="8 9">DSM 4928</strain>
    </source>
</reference>